<evidence type="ECO:0000313" key="2">
    <source>
        <dbReference type="EMBL" id="UUD36983.1"/>
    </source>
</evidence>
<evidence type="ECO:0008006" key="4">
    <source>
        <dbReference type="Google" id="ProtNLM"/>
    </source>
</evidence>
<feature type="signal peptide" evidence="1">
    <location>
        <begin position="1"/>
        <end position="19"/>
    </location>
</feature>
<dbReference type="RefSeq" id="WP_129722618.1">
    <property type="nucleotide sequence ID" value="NZ_CP101808.1"/>
</dbReference>
<dbReference type="NCBIfam" id="NF045850">
    <property type="entry name" value="ABC_Mplas_LP"/>
    <property type="match status" value="1"/>
</dbReference>
<organism evidence="2 3">
    <name type="scientific">Mycoplasmopsis equigenitalium</name>
    <dbReference type="NCBI Taxonomy" id="114883"/>
    <lineage>
        <taxon>Bacteria</taxon>
        <taxon>Bacillati</taxon>
        <taxon>Mycoplasmatota</taxon>
        <taxon>Mycoplasmoidales</taxon>
        <taxon>Metamycoplasmataceae</taxon>
        <taxon>Mycoplasmopsis</taxon>
    </lineage>
</organism>
<evidence type="ECO:0000256" key="1">
    <source>
        <dbReference type="SAM" id="SignalP"/>
    </source>
</evidence>
<keyword evidence="1" id="KW-0732">Signal</keyword>
<gene>
    <name evidence="2" type="ORF">NPA09_00155</name>
</gene>
<evidence type="ECO:0000313" key="3">
    <source>
        <dbReference type="Proteomes" id="UP001059576"/>
    </source>
</evidence>
<feature type="chain" id="PRO_5045543306" description="Lipoprotein" evidence="1">
    <location>
        <begin position="20"/>
        <end position="946"/>
    </location>
</feature>
<dbReference type="PROSITE" id="PS51257">
    <property type="entry name" value="PROKAR_LIPOPROTEIN"/>
    <property type="match status" value="1"/>
</dbReference>
<dbReference type="Proteomes" id="UP001059576">
    <property type="component" value="Chromosome"/>
</dbReference>
<protein>
    <recommendedName>
        <fullName evidence="4">Lipoprotein</fullName>
    </recommendedName>
</protein>
<sequence>MLKRKKWLFLSVISVSAIAATALTVSCGSGQENGETDTISRRQTRITRYNSVHTVPSFYYDTSVSYGSITAGSSTTYLQNSFVRFARSGETKINKKAKQVGTSIVHEFEVASPTHEWLQLELAGEVLLTLWDGTVKRYTNSKHEKVPTWDKKALVLTLESDDTASVNHPQFLKDLDNSQKVQFVPRDVNWTNSNNEQTEFKLSADDFYYSWMRTQLLSIEARKNNGAEEVVETITKQTGGQKTVEYQDKIGPLFTGEIKQFEPKTHFPNGYLLELFGIDLEGLDDHEKTVVEVENAAGQKVKAFTFNASPKLVANNKGKPADQVVKASFVQYLQTICNDLTFSPAPSAYIKQVAEANKEAEKVDVQGIKDLLPKVKGDVKKYGYYWYGNKREETLFVGPYVPDGFNSETNVETFTQNKFYWDQEWVKSKNSIKKIQDEYKSSPINEAEFSTSQYNAFRSGLIDSLSYSILNKSQKDAVDAGDPKTPIGYSQSLNKDRSMYQLLEVVIPSHDLKDASGNVVGIPHTYNTNYAKLMFGHTLEEIKAGKFTAGGTEKEIATAQSLVNGFARSFRSLVTNTVNMYAHVDYITNGVGVPVLSGIALDSPWFTTTSSTPRESLHKINETFLFDKEGNKIELAPGKFSITYEDLKGFTVHQSLEDKFKSPFYDKIKAAMKDLLDKFYADNSVPAGEKVQWTQTFRFVNADDKTRDAINTFVNLVNGLDSRLEFKIKIAKDGNDLLPDLTTAKSVKEFNGWGYDYAAQGSFYTGLGSAASTSLLYALSTIVKNGGTLETQLPSLTKLAKLFNAKISQDPKSDYFLPFEFKYFADIPNKYFLNGIEPKLLERQADGSFKFLDKEVPAEKAILDQRVDAPDFNTVQARIFLEIQSALTVEEHIELLKEINSVYGWDFGVQLQTTLEPNPYIKNSKYLIPNSDSSIPYLQDLFVLNE</sequence>
<dbReference type="EMBL" id="CP101808">
    <property type="protein sequence ID" value="UUD36983.1"/>
    <property type="molecule type" value="Genomic_DNA"/>
</dbReference>
<keyword evidence="3" id="KW-1185">Reference proteome</keyword>
<accession>A0ABY5J5M0</accession>
<proteinExistence type="predicted"/>
<reference evidence="2" key="1">
    <citation type="submission" date="2022-07" db="EMBL/GenBank/DDBJ databases">
        <title>Complete genome of Mycoplasma equigenitalium type strain T37.</title>
        <authorList>
            <person name="Spergser J."/>
        </authorList>
    </citation>
    <scope>NUCLEOTIDE SEQUENCE</scope>
    <source>
        <strain evidence="2">T37</strain>
    </source>
</reference>
<name>A0ABY5J5M0_9BACT</name>